<reference evidence="4" key="1">
    <citation type="submission" date="2009-07" db="EMBL/GenBank/DDBJ databases">
        <title>Complete sequence of chromosome of Methylovorus sp. SIP3-4.</title>
        <authorList>
            <person name="Lucas S."/>
            <person name="Copeland A."/>
            <person name="Lapidus A."/>
            <person name="Glavina del Rio T."/>
            <person name="Tice H."/>
            <person name="Bruce D."/>
            <person name="Goodwin L."/>
            <person name="Pitluck S."/>
            <person name="Clum A."/>
            <person name="Larimer F."/>
            <person name="Land M."/>
            <person name="Hauser L."/>
            <person name="Kyrpides N."/>
            <person name="Mikhailova N."/>
            <person name="Kayluzhnaya M."/>
            <person name="Chistoserdova L."/>
        </authorList>
    </citation>
    <scope>NUCLEOTIDE SEQUENCE [LARGE SCALE GENOMIC DNA]</scope>
    <source>
        <strain evidence="4">SIP3-4</strain>
    </source>
</reference>
<dbReference type="CDD" id="cd17773">
    <property type="entry name" value="CBS_pair_NeuB"/>
    <property type="match status" value="1"/>
</dbReference>
<dbReference type="InterPro" id="IPR046342">
    <property type="entry name" value="CBS_dom_sf"/>
</dbReference>
<dbReference type="GO" id="GO:0016051">
    <property type="term" value="P:carbohydrate biosynthetic process"/>
    <property type="evidence" value="ECO:0007669"/>
    <property type="project" value="InterPro"/>
</dbReference>
<proteinExistence type="predicted"/>
<keyword evidence="1" id="KW-0129">CBS domain</keyword>
<dbReference type="SUPFAM" id="SSF51569">
    <property type="entry name" value="Aldolase"/>
    <property type="match status" value="1"/>
</dbReference>
<dbReference type="InterPro" id="IPR051690">
    <property type="entry name" value="PseI-like"/>
</dbReference>
<evidence type="ECO:0000313" key="4">
    <source>
        <dbReference type="Proteomes" id="UP000002743"/>
    </source>
</evidence>
<dbReference type="SUPFAM" id="SSF51658">
    <property type="entry name" value="Xylose isomerase-like"/>
    <property type="match status" value="1"/>
</dbReference>
<dbReference type="EMBL" id="CP001674">
    <property type="protein sequence ID" value="ACT49382.1"/>
    <property type="molecule type" value="Genomic_DNA"/>
</dbReference>
<keyword evidence="3" id="KW-0808">Transferase</keyword>
<dbReference type="eggNOG" id="COG0517">
    <property type="taxonomic scope" value="Bacteria"/>
</dbReference>
<protein>
    <submittedName>
        <fullName evidence="3">N-acylneuraminate-9-phosphate synthase</fullName>
        <ecNumber evidence="3">2.5.1.57</ecNumber>
    </submittedName>
</protein>
<sequence length="756" mass="85237">MIISKQITPYIVYYEDSIQHALQKISSNTRRLVYCLSETGVLEGLVTDGDFRRWVVSTQEINLQKPVQQITNTSFVWVREGESPEKIEALLSNKITSIPIVDEAGRLTAIAWREEPVLRFGNREIRHEKPAFLIAEIGNNHNGSIDLAKRLVELAAESGADCAKFQLRDMESLYANSGEAVSEDLGSEYTLDLLKRFQLSVDEMFEILDFTRQCGMVPLCTPWDLASLARLDEYGLEGFKIASADLTNHALLEAAARTGKPLLLSTGMSLEQEIQDSVALLKQQGASFALLHCNSTYPAPMSDINLAYLDRLREISQSPVGYSGHERGFEVCIAAVARGAKIIEKHFTVDRNMEGNDHRVSLLPDEFATMVKAIRNVEEAIGSSSTRTISQGERLNREVLAKSLVAARAIRKGEKISEEMINARSPGRGLQPSRLNDLLGISACRDMAPGDVFFESDIMGESAQPRPYHFDRPWGIPVRYHDFRELTQDVPMDFVEIHFSYRDLDLAPSSYFSSPSSLGLVVHSPELFAGDHVMDLSSEDDAYRSRSIAELQRVINRTRDLKRFFPRTERPMIIINAGGFTSDHFLPETRRQVLYDRIGAALAEVDSEGVEIIPQTMPPFPWHFGGQRYHNLFMDHIEIARFCEKYGTRICYDISHSKLACNYFGWSMQHFTRDVGKYVAHLHIVDAKGHHDEGLQIGAGDIDFESLARDLKQWSPGVSFIPEIWQGHKNGGEGFWIALDRLEKSFSAQRKEEVID</sequence>
<dbReference type="Pfam" id="PF03102">
    <property type="entry name" value="NeuB"/>
    <property type="match status" value="1"/>
</dbReference>
<dbReference type="Pfam" id="PF01261">
    <property type="entry name" value="AP_endonuc_2"/>
    <property type="match status" value="1"/>
</dbReference>
<dbReference type="OrthoDB" id="9781701at2"/>
<dbReference type="InterPro" id="IPR057736">
    <property type="entry name" value="SAF_PseI/NeuA/NeuB"/>
</dbReference>
<reference evidence="3 4" key="2">
    <citation type="journal article" date="2011" name="J. Bacteriol.">
        <title>Genomes of three methylotrophs from a single niche uncover genetic and metabolic divergence of Methylophilaceae.</title>
        <authorList>
            <person name="Lapidus A."/>
            <person name="Clum A."/>
            <person name="Labutti K."/>
            <person name="Kaluzhnaya M.G."/>
            <person name="Lim S."/>
            <person name="Beck D.A."/>
            <person name="Glavina Del Rio T."/>
            <person name="Nolan M."/>
            <person name="Mavromatis K."/>
            <person name="Huntemann M."/>
            <person name="Lucas S."/>
            <person name="Lidstrom M.E."/>
            <person name="Ivanova N."/>
            <person name="Chistoserdova L."/>
        </authorList>
    </citation>
    <scope>NUCLEOTIDE SEQUENCE [LARGE SCALE GENOMIC DNA]</scope>
    <source>
        <strain evidence="3 4">SIP3-4</strain>
    </source>
</reference>
<evidence type="ECO:0000259" key="2">
    <source>
        <dbReference type="PROSITE" id="PS50844"/>
    </source>
</evidence>
<dbReference type="SUPFAM" id="SSF54631">
    <property type="entry name" value="CBS-domain pair"/>
    <property type="match status" value="1"/>
</dbReference>
<gene>
    <name evidence="3" type="ordered locus">Msip34_0133</name>
</gene>
<dbReference type="CDD" id="cd11615">
    <property type="entry name" value="SAF_NeuB_like"/>
    <property type="match status" value="1"/>
</dbReference>
<evidence type="ECO:0000313" key="3">
    <source>
        <dbReference type="EMBL" id="ACT49382.1"/>
    </source>
</evidence>
<dbReference type="Proteomes" id="UP000002743">
    <property type="component" value="Chromosome"/>
</dbReference>
<dbReference type="InterPro" id="IPR013022">
    <property type="entry name" value="Xyl_isomerase-like_TIM-brl"/>
</dbReference>
<dbReference type="GO" id="GO:0047444">
    <property type="term" value="F:N-acylneuraminate-9-phosphate synthase activity"/>
    <property type="evidence" value="ECO:0007669"/>
    <property type="project" value="UniProtKB-EC"/>
</dbReference>
<dbReference type="Gene3D" id="3.20.20.70">
    <property type="entry name" value="Aldolase class I"/>
    <property type="match status" value="1"/>
</dbReference>
<name>C6X8B2_METGS</name>
<dbReference type="InterPro" id="IPR013974">
    <property type="entry name" value="SAF"/>
</dbReference>
<dbReference type="EC" id="2.5.1.57" evidence="3"/>
<dbReference type="eggNOG" id="COG1082">
    <property type="taxonomic scope" value="Bacteria"/>
</dbReference>
<dbReference type="SMART" id="SM00858">
    <property type="entry name" value="SAF"/>
    <property type="match status" value="1"/>
</dbReference>
<dbReference type="Pfam" id="PF00571">
    <property type="entry name" value="CBS"/>
    <property type="match status" value="2"/>
</dbReference>
<evidence type="ECO:0000256" key="1">
    <source>
        <dbReference type="ARBA" id="ARBA00023122"/>
    </source>
</evidence>
<dbReference type="STRING" id="582744.Msip34_0133"/>
<dbReference type="KEGG" id="mei:Msip34_0133"/>
<dbReference type="SUPFAM" id="SSF51269">
    <property type="entry name" value="AFP III-like domain"/>
    <property type="match status" value="1"/>
</dbReference>
<dbReference type="Gene3D" id="3.10.580.10">
    <property type="entry name" value="CBS-domain"/>
    <property type="match status" value="1"/>
</dbReference>
<dbReference type="InterPro" id="IPR013132">
    <property type="entry name" value="PseI/NeuA/B-like_N"/>
</dbReference>
<feature type="domain" description="AFP-like" evidence="2">
    <location>
        <begin position="403"/>
        <end position="461"/>
    </location>
</feature>
<dbReference type="eggNOG" id="COG2089">
    <property type="taxonomic scope" value="Bacteria"/>
</dbReference>
<dbReference type="InterPro" id="IPR036237">
    <property type="entry name" value="Xyl_isomerase-like_sf"/>
</dbReference>
<dbReference type="InterPro" id="IPR006190">
    <property type="entry name" value="SAF_AFP_Neu5Ac"/>
</dbReference>
<dbReference type="Gene3D" id="3.90.1210.10">
    <property type="entry name" value="Antifreeze-like/N-acetylneuraminic acid synthase C-terminal domain"/>
    <property type="match status" value="1"/>
</dbReference>
<dbReference type="AlphaFoldDB" id="C6X8B2"/>
<dbReference type="InterPro" id="IPR036732">
    <property type="entry name" value="AFP_Neu5c_C_sf"/>
</dbReference>
<dbReference type="InterPro" id="IPR013785">
    <property type="entry name" value="Aldolase_TIM"/>
</dbReference>
<accession>C6X8B2</accession>
<dbReference type="Pfam" id="PF08666">
    <property type="entry name" value="SAF"/>
    <property type="match status" value="1"/>
</dbReference>
<dbReference type="PANTHER" id="PTHR42966:SF3">
    <property type="entry name" value="BLR5971 PROTEIN"/>
    <property type="match status" value="1"/>
</dbReference>
<dbReference type="Gene3D" id="3.20.20.150">
    <property type="entry name" value="Divalent-metal-dependent TIM barrel enzymes"/>
    <property type="match status" value="1"/>
</dbReference>
<dbReference type="HOGENOM" id="CLU_371249_0_0_4"/>
<dbReference type="RefSeq" id="WP_015829158.1">
    <property type="nucleotide sequence ID" value="NC_012969.1"/>
</dbReference>
<organism evidence="3 4">
    <name type="scientific">Methylovorus glucosotrophus (strain SIP3-4)</name>
    <dbReference type="NCBI Taxonomy" id="582744"/>
    <lineage>
        <taxon>Bacteria</taxon>
        <taxon>Pseudomonadati</taxon>
        <taxon>Pseudomonadota</taxon>
        <taxon>Betaproteobacteria</taxon>
        <taxon>Nitrosomonadales</taxon>
        <taxon>Methylophilaceae</taxon>
        <taxon>Methylovorus</taxon>
    </lineage>
</organism>
<keyword evidence="4" id="KW-1185">Reference proteome</keyword>
<dbReference type="PANTHER" id="PTHR42966">
    <property type="entry name" value="N-ACETYLNEURAMINATE SYNTHASE"/>
    <property type="match status" value="1"/>
</dbReference>
<dbReference type="InterPro" id="IPR000644">
    <property type="entry name" value="CBS_dom"/>
</dbReference>
<dbReference type="PROSITE" id="PS50844">
    <property type="entry name" value="AFP_LIKE"/>
    <property type="match status" value="1"/>
</dbReference>